<organism evidence="2 3">
    <name type="scientific">Rhypophila decipiens</name>
    <dbReference type="NCBI Taxonomy" id="261697"/>
    <lineage>
        <taxon>Eukaryota</taxon>
        <taxon>Fungi</taxon>
        <taxon>Dikarya</taxon>
        <taxon>Ascomycota</taxon>
        <taxon>Pezizomycotina</taxon>
        <taxon>Sordariomycetes</taxon>
        <taxon>Sordariomycetidae</taxon>
        <taxon>Sordariales</taxon>
        <taxon>Naviculisporaceae</taxon>
        <taxon>Rhypophila</taxon>
    </lineage>
</organism>
<reference evidence="2" key="2">
    <citation type="submission" date="2023-05" db="EMBL/GenBank/DDBJ databases">
        <authorList>
            <consortium name="Lawrence Berkeley National Laboratory"/>
            <person name="Steindorff A."/>
            <person name="Hensen N."/>
            <person name="Bonometti L."/>
            <person name="Westerberg I."/>
            <person name="Brannstrom I.O."/>
            <person name="Guillou S."/>
            <person name="Cros-Aarteil S."/>
            <person name="Calhoun S."/>
            <person name="Haridas S."/>
            <person name="Kuo A."/>
            <person name="Mondo S."/>
            <person name="Pangilinan J."/>
            <person name="Riley R."/>
            <person name="Labutti K."/>
            <person name="Andreopoulos B."/>
            <person name="Lipzen A."/>
            <person name="Chen C."/>
            <person name="Yanf M."/>
            <person name="Daum C."/>
            <person name="Ng V."/>
            <person name="Clum A."/>
            <person name="Ohm R."/>
            <person name="Martin F."/>
            <person name="Silar P."/>
            <person name="Natvig D."/>
            <person name="Lalanne C."/>
            <person name="Gautier V."/>
            <person name="Ament-Velasquez S.L."/>
            <person name="Kruys A."/>
            <person name="Hutchinson M.I."/>
            <person name="Powell A.J."/>
            <person name="Barry K."/>
            <person name="Miller A.N."/>
            <person name="Grigoriev I.V."/>
            <person name="Debuchy R."/>
            <person name="Gladieux P."/>
            <person name="Thoren M.H."/>
            <person name="Johannesson H."/>
        </authorList>
    </citation>
    <scope>NUCLEOTIDE SEQUENCE</scope>
    <source>
        <strain evidence="2">PSN293</strain>
    </source>
</reference>
<name>A0AAN7B4L0_9PEZI</name>
<dbReference type="PANTHER" id="PTHR33112">
    <property type="entry name" value="DOMAIN PROTEIN, PUTATIVE-RELATED"/>
    <property type="match status" value="1"/>
</dbReference>
<reference evidence="2" key="1">
    <citation type="journal article" date="2023" name="Mol. Phylogenet. Evol.">
        <title>Genome-scale phylogeny and comparative genomics of the fungal order Sordariales.</title>
        <authorList>
            <person name="Hensen N."/>
            <person name="Bonometti L."/>
            <person name="Westerberg I."/>
            <person name="Brannstrom I.O."/>
            <person name="Guillou S."/>
            <person name="Cros-Aarteil S."/>
            <person name="Calhoun S."/>
            <person name="Haridas S."/>
            <person name="Kuo A."/>
            <person name="Mondo S."/>
            <person name="Pangilinan J."/>
            <person name="Riley R."/>
            <person name="LaButti K."/>
            <person name="Andreopoulos B."/>
            <person name="Lipzen A."/>
            <person name="Chen C."/>
            <person name="Yan M."/>
            <person name="Daum C."/>
            <person name="Ng V."/>
            <person name="Clum A."/>
            <person name="Steindorff A."/>
            <person name="Ohm R.A."/>
            <person name="Martin F."/>
            <person name="Silar P."/>
            <person name="Natvig D.O."/>
            <person name="Lalanne C."/>
            <person name="Gautier V."/>
            <person name="Ament-Velasquez S.L."/>
            <person name="Kruys A."/>
            <person name="Hutchinson M.I."/>
            <person name="Powell A.J."/>
            <person name="Barry K."/>
            <person name="Miller A.N."/>
            <person name="Grigoriev I.V."/>
            <person name="Debuchy R."/>
            <person name="Gladieux P."/>
            <person name="Hiltunen Thoren M."/>
            <person name="Johannesson H."/>
        </authorList>
    </citation>
    <scope>NUCLEOTIDE SEQUENCE</scope>
    <source>
        <strain evidence="2">PSN293</strain>
    </source>
</reference>
<dbReference type="AlphaFoldDB" id="A0AAN7B4L0"/>
<evidence type="ECO:0000313" key="2">
    <source>
        <dbReference type="EMBL" id="KAK4210069.1"/>
    </source>
</evidence>
<sequence>MEHLPPSRLCIFCRRLEDGSSECPTLQGLDPSNHLTLLQPDPVTPPPPSDDVLLEELQTSHPGILCPRCKDYDIVRVFRDASPLDLNQQAQEFGTSNARREAYQRYISKYSIPPSRQPLSSLVLDASCPLCRLIYRILPRKNLDPRDNMLQLVPFRSHLRMAMWERMPSEIRNQNAILLGVAYPDFMTPWMLPSSAKDAEEQEYGGSESMLGEAICLSPRDVFPGRDQGNFRFVRPMVNFDLPRGALDSCLRACPTGVCQVPLDQQPLELRATTMIDVEKRVTVPFPFGEGEDGDKGCEYFALSYVWGGVMPHPDGLANRTLPQTIEDAITVTRELGRRYLWVDALCIDQSLSHTPAQLARKMQQLSIMDMIYGCAALTLVAMSGSDSNAGLAGVSERNPRSRQWKETIDGLEFFTVPPVTNAEKEASGWEARAWTLQEGLLSRRKLYFTQSQIYFQCQCLATTECEDGSGISEDDMNEAVKRALHLGGANDMLSKLRGGTGVANVAPASQPEPGARVDWYLHGYLGLIQTYTSRKMTDPRDALNALRGILSAWERNMLPPGHRFLWGLPLTIAPQFLGWMHDRSVGSRPSRRRCQNCLFVGALPREQKQIKTRHCVCDDFPSWSWVGWEQGAVDIDPSLPEGVYSSEKIKRVGDLGVEILGVDDGPEGKRLRVRGWVVNLRVRTEPFSEVIVEARDSDQVEENVIGSVKERNLLHNTTIPTGVYECLVVERVRVANVRQGMSGRETVKVLMLVLDRPPDTDGWNHGGGAQLDDEMVVRERKTMITLTLFRGGEFESTGPVRKMVTLV</sequence>
<evidence type="ECO:0000313" key="3">
    <source>
        <dbReference type="Proteomes" id="UP001301769"/>
    </source>
</evidence>
<dbReference type="EMBL" id="MU858185">
    <property type="protein sequence ID" value="KAK4210069.1"/>
    <property type="molecule type" value="Genomic_DNA"/>
</dbReference>
<comment type="caution">
    <text evidence="2">The sequence shown here is derived from an EMBL/GenBank/DDBJ whole genome shotgun (WGS) entry which is preliminary data.</text>
</comment>
<dbReference type="Pfam" id="PF06985">
    <property type="entry name" value="HET"/>
    <property type="match status" value="1"/>
</dbReference>
<dbReference type="InterPro" id="IPR010730">
    <property type="entry name" value="HET"/>
</dbReference>
<gene>
    <name evidence="2" type="ORF">QBC37DRAFT_429306</name>
</gene>
<dbReference type="PANTHER" id="PTHR33112:SF12">
    <property type="entry name" value="HETEROKARYON INCOMPATIBILITY DOMAIN-CONTAINING PROTEIN"/>
    <property type="match status" value="1"/>
</dbReference>
<feature type="domain" description="Heterokaryon incompatibility" evidence="1">
    <location>
        <begin position="300"/>
        <end position="439"/>
    </location>
</feature>
<dbReference type="Proteomes" id="UP001301769">
    <property type="component" value="Unassembled WGS sequence"/>
</dbReference>
<evidence type="ECO:0000259" key="1">
    <source>
        <dbReference type="Pfam" id="PF06985"/>
    </source>
</evidence>
<protein>
    <submittedName>
        <fullName evidence="2">Heterokaryon incompatibility protein-domain-containing protein</fullName>
    </submittedName>
</protein>
<accession>A0AAN7B4L0</accession>
<proteinExistence type="predicted"/>
<keyword evidence="3" id="KW-1185">Reference proteome</keyword>